<evidence type="ECO:0000313" key="4">
    <source>
        <dbReference type="Proteomes" id="UP000821837"/>
    </source>
</evidence>
<reference evidence="3" key="2">
    <citation type="submission" date="2021-09" db="EMBL/GenBank/DDBJ databases">
        <authorList>
            <person name="Jia N."/>
            <person name="Wang J."/>
            <person name="Shi W."/>
            <person name="Du L."/>
            <person name="Sun Y."/>
            <person name="Zhan W."/>
            <person name="Jiang J."/>
            <person name="Wang Q."/>
            <person name="Zhang B."/>
            <person name="Ji P."/>
            <person name="Sakyi L.B."/>
            <person name="Cui X."/>
            <person name="Yuan T."/>
            <person name="Jiang B."/>
            <person name="Yang W."/>
            <person name="Lam T.T.-Y."/>
            <person name="Chang Q."/>
            <person name="Ding S."/>
            <person name="Wang X."/>
            <person name="Zhu J."/>
            <person name="Ruan X."/>
            <person name="Zhao L."/>
            <person name="Wei J."/>
            <person name="Que T."/>
            <person name="Du C."/>
            <person name="Cheng J."/>
            <person name="Dai P."/>
            <person name="Han X."/>
            <person name="Huang E."/>
            <person name="Gao Y."/>
            <person name="Liu J."/>
            <person name="Shao H."/>
            <person name="Ye R."/>
            <person name="Li L."/>
            <person name="Wei W."/>
            <person name="Wang X."/>
            <person name="Wang C."/>
            <person name="Huo Q."/>
            <person name="Li W."/>
            <person name="Guo W."/>
            <person name="Chen H."/>
            <person name="Chen S."/>
            <person name="Zhou L."/>
            <person name="Zhou L."/>
            <person name="Ni X."/>
            <person name="Tian J."/>
            <person name="Zhou Y."/>
            <person name="Sheng Y."/>
            <person name="Liu T."/>
            <person name="Pan Y."/>
            <person name="Xia L."/>
            <person name="Li J."/>
            <person name="Zhao F."/>
            <person name="Cao W."/>
        </authorList>
    </citation>
    <scope>NUCLEOTIDE SEQUENCE</scope>
    <source>
        <strain evidence="3">Rsan-2018</strain>
        <tissue evidence="3">Larvae</tissue>
    </source>
</reference>
<dbReference type="Proteomes" id="UP000821837">
    <property type="component" value="Chromosome 10"/>
</dbReference>
<feature type="region of interest" description="Disordered" evidence="1">
    <location>
        <begin position="81"/>
        <end position="108"/>
    </location>
</feature>
<comment type="caution">
    <text evidence="3">The sequence shown here is derived from an EMBL/GenBank/DDBJ whole genome shotgun (WGS) entry which is preliminary data.</text>
</comment>
<sequence>MGHPVYYVLRTLIEDGLSPLVLLTTAEQTASTASRSQMELRRRWYGMVVVAAAAASALAARTATLGTTGLTPLCDCAFKAPNPRVPSKPEDKYSPSIASSSPTKQNTP</sequence>
<protein>
    <submittedName>
        <fullName evidence="3">Uncharacterized protein</fullName>
    </submittedName>
</protein>
<reference evidence="3" key="1">
    <citation type="journal article" date="2020" name="Cell">
        <title>Large-Scale Comparative Analyses of Tick Genomes Elucidate Their Genetic Diversity and Vector Capacities.</title>
        <authorList>
            <consortium name="Tick Genome and Microbiome Consortium (TIGMIC)"/>
            <person name="Jia N."/>
            <person name="Wang J."/>
            <person name="Shi W."/>
            <person name="Du L."/>
            <person name="Sun Y."/>
            <person name="Zhan W."/>
            <person name="Jiang J.F."/>
            <person name="Wang Q."/>
            <person name="Zhang B."/>
            <person name="Ji P."/>
            <person name="Bell-Sakyi L."/>
            <person name="Cui X.M."/>
            <person name="Yuan T.T."/>
            <person name="Jiang B.G."/>
            <person name="Yang W.F."/>
            <person name="Lam T.T."/>
            <person name="Chang Q.C."/>
            <person name="Ding S.J."/>
            <person name="Wang X.J."/>
            <person name="Zhu J.G."/>
            <person name="Ruan X.D."/>
            <person name="Zhao L."/>
            <person name="Wei J.T."/>
            <person name="Ye R.Z."/>
            <person name="Que T.C."/>
            <person name="Du C.H."/>
            <person name="Zhou Y.H."/>
            <person name="Cheng J.X."/>
            <person name="Dai P.F."/>
            <person name="Guo W.B."/>
            <person name="Han X.H."/>
            <person name="Huang E.J."/>
            <person name="Li L.F."/>
            <person name="Wei W."/>
            <person name="Gao Y.C."/>
            <person name="Liu J.Z."/>
            <person name="Shao H.Z."/>
            <person name="Wang X."/>
            <person name="Wang C.C."/>
            <person name="Yang T.C."/>
            <person name="Huo Q.B."/>
            <person name="Li W."/>
            <person name="Chen H.Y."/>
            <person name="Chen S.E."/>
            <person name="Zhou L.G."/>
            <person name="Ni X.B."/>
            <person name="Tian J.H."/>
            <person name="Sheng Y."/>
            <person name="Liu T."/>
            <person name="Pan Y.S."/>
            <person name="Xia L.Y."/>
            <person name="Li J."/>
            <person name="Zhao F."/>
            <person name="Cao W.C."/>
        </authorList>
    </citation>
    <scope>NUCLEOTIDE SEQUENCE</scope>
    <source>
        <strain evidence="3">Rsan-2018</strain>
    </source>
</reference>
<evidence type="ECO:0000256" key="1">
    <source>
        <dbReference type="SAM" id="MobiDB-lite"/>
    </source>
</evidence>
<keyword evidence="2" id="KW-0472">Membrane</keyword>
<feature type="compositionally biased region" description="Polar residues" evidence="1">
    <location>
        <begin position="96"/>
        <end position="108"/>
    </location>
</feature>
<gene>
    <name evidence="3" type="ORF">HPB52_000573</name>
</gene>
<keyword evidence="4" id="KW-1185">Reference proteome</keyword>
<organism evidence="3 4">
    <name type="scientific">Rhipicephalus sanguineus</name>
    <name type="common">Brown dog tick</name>
    <name type="synonym">Ixodes sanguineus</name>
    <dbReference type="NCBI Taxonomy" id="34632"/>
    <lineage>
        <taxon>Eukaryota</taxon>
        <taxon>Metazoa</taxon>
        <taxon>Ecdysozoa</taxon>
        <taxon>Arthropoda</taxon>
        <taxon>Chelicerata</taxon>
        <taxon>Arachnida</taxon>
        <taxon>Acari</taxon>
        <taxon>Parasitiformes</taxon>
        <taxon>Ixodida</taxon>
        <taxon>Ixodoidea</taxon>
        <taxon>Ixodidae</taxon>
        <taxon>Rhipicephalinae</taxon>
        <taxon>Rhipicephalus</taxon>
        <taxon>Rhipicephalus</taxon>
    </lineage>
</organism>
<accession>A0A9D4T4K5</accession>
<evidence type="ECO:0000256" key="2">
    <source>
        <dbReference type="SAM" id="Phobius"/>
    </source>
</evidence>
<feature type="transmembrane region" description="Helical" evidence="2">
    <location>
        <begin position="44"/>
        <end position="63"/>
    </location>
</feature>
<proteinExistence type="predicted"/>
<dbReference type="EMBL" id="JABSTV010001246">
    <property type="protein sequence ID" value="KAH7975312.1"/>
    <property type="molecule type" value="Genomic_DNA"/>
</dbReference>
<name>A0A9D4T4K5_RHISA</name>
<evidence type="ECO:0000313" key="3">
    <source>
        <dbReference type="EMBL" id="KAH7975312.1"/>
    </source>
</evidence>
<dbReference type="AlphaFoldDB" id="A0A9D4T4K5"/>
<keyword evidence="2" id="KW-1133">Transmembrane helix</keyword>
<keyword evidence="2" id="KW-0812">Transmembrane</keyword>